<accession>A0AA40CJU9</accession>
<gene>
    <name evidence="2" type="ORF">B0T16DRAFT_461198</name>
</gene>
<organism evidence="2 3">
    <name type="scientific">Cercophora newfieldiana</name>
    <dbReference type="NCBI Taxonomy" id="92897"/>
    <lineage>
        <taxon>Eukaryota</taxon>
        <taxon>Fungi</taxon>
        <taxon>Dikarya</taxon>
        <taxon>Ascomycota</taxon>
        <taxon>Pezizomycotina</taxon>
        <taxon>Sordariomycetes</taxon>
        <taxon>Sordariomycetidae</taxon>
        <taxon>Sordariales</taxon>
        <taxon>Lasiosphaeriaceae</taxon>
        <taxon>Cercophora</taxon>
    </lineage>
</organism>
<keyword evidence="1" id="KW-0472">Membrane</keyword>
<reference evidence="2" key="1">
    <citation type="submission" date="2023-06" db="EMBL/GenBank/DDBJ databases">
        <title>Genome-scale phylogeny and comparative genomics of the fungal order Sordariales.</title>
        <authorList>
            <consortium name="Lawrence Berkeley National Laboratory"/>
            <person name="Hensen N."/>
            <person name="Bonometti L."/>
            <person name="Westerberg I."/>
            <person name="Brannstrom I.O."/>
            <person name="Guillou S."/>
            <person name="Cros-Aarteil S."/>
            <person name="Calhoun S."/>
            <person name="Haridas S."/>
            <person name="Kuo A."/>
            <person name="Mondo S."/>
            <person name="Pangilinan J."/>
            <person name="Riley R."/>
            <person name="Labutti K."/>
            <person name="Andreopoulos B."/>
            <person name="Lipzen A."/>
            <person name="Chen C."/>
            <person name="Yanf M."/>
            <person name="Daum C."/>
            <person name="Ng V."/>
            <person name="Clum A."/>
            <person name="Steindorff A."/>
            <person name="Ohm R."/>
            <person name="Martin F."/>
            <person name="Silar P."/>
            <person name="Natvig D."/>
            <person name="Lalanne C."/>
            <person name="Gautier V."/>
            <person name="Ament-Velasquez S.L."/>
            <person name="Kruys A."/>
            <person name="Hutchinson M.I."/>
            <person name="Powell A.J."/>
            <person name="Barry K."/>
            <person name="Miller A.N."/>
            <person name="Grigoriev I.V."/>
            <person name="Debuchy R."/>
            <person name="Gladieux P."/>
            <person name="Thoren M.H."/>
            <person name="Johannesson H."/>
        </authorList>
    </citation>
    <scope>NUCLEOTIDE SEQUENCE</scope>
    <source>
        <strain evidence="2">SMH2532-1</strain>
    </source>
</reference>
<protein>
    <submittedName>
        <fullName evidence="2">Uncharacterized protein</fullName>
    </submittedName>
</protein>
<sequence length="124" mass="14196">MGNIISTLILPAGIGLLVSTIPIFTLLYLRKQTRRRRMHHAGDEEDKVPLIEYPDMELQTITNDDSDEDQFFDAGCQRWDCPLCAFTETFEDVFGDGEVKEYAPSYPDKLPEVSLGLETETWTY</sequence>
<evidence type="ECO:0000313" key="2">
    <source>
        <dbReference type="EMBL" id="KAK0641092.1"/>
    </source>
</evidence>
<feature type="transmembrane region" description="Helical" evidence="1">
    <location>
        <begin position="6"/>
        <end position="29"/>
    </location>
</feature>
<comment type="caution">
    <text evidence="2">The sequence shown here is derived from an EMBL/GenBank/DDBJ whole genome shotgun (WGS) entry which is preliminary data.</text>
</comment>
<dbReference type="EMBL" id="JAULSV010000006">
    <property type="protein sequence ID" value="KAK0641092.1"/>
    <property type="molecule type" value="Genomic_DNA"/>
</dbReference>
<dbReference type="Proteomes" id="UP001174936">
    <property type="component" value="Unassembled WGS sequence"/>
</dbReference>
<name>A0AA40CJU9_9PEZI</name>
<keyword evidence="3" id="KW-1185">Reference proteome</keyword>
<keyword evidence="1" id="KW-0812">Transmembrane</keyword>
<proteinExistence type="predicted"/>
<evidence type="ECO:0000256" key="1">
    <source>
        <dbReference type="SAM" id="Phobius"/>
    </source>
</evidence>
<dbReference type="AlphaFoldDB" id="A0AA40CJU9"/>
<evidence type="ECO:0000313" key="3">
    <source>
        <dbReference type="Proteomes" id="UP001174936"/>
    </source>
</evidence>
<keyword evidence="1" id="KW-1133">Transmembrane helix</keyword>